<proteinExistence type="predicted"/>
<organism evidence="2 3">
    <name type="scientific">Trichoderma asperellum (strain ATCC 204424 / CBS 433.97 / NBRC 101777)</name>
    <dbReference type="NCBI Taxonomy" id="1042311"/>
    <lineage>
        <taxon>Eukaryota</taxon>
        <taxon>Fungi</taxon>
        <taxon>Dikarya</taxon>
        <taxon>Ascomycota</taxon>
        <taxon>Pezizomycotina</taxon>
        <taxon>Sordariomycetes</taxon>
        <taxon>Hypocreomycetidae</taxon>
        <taxon>Hypocreales</taxon>
        <taxon>Hypocreaceae</taxon>
        <taxon>Trichoderma</taxon>
    </lineage>
</organism>
<feature type="compositionally biased region" description="Polar residues" evidence="1">
    <location>
        <begin position="157"/>
        <end position="172"/>
    </location>
</feature>
<keyword evidence="3" id="KW-1185">Reference proteome</keyword>
<feature type="compositionally biased region" description="Polar residues" evidence="1">
    <location>
        <begin position="119"/>
        <end position="132"/>
    </location>
</feature>
<dbReference type="OrthoDB" id="5154252at2759"/>
<dbReference type="EMBL" id="KZ679263">
    <property type="protein sequence ID" value="PTB40398.1"/>
    <property type="molecule type" value="Genomic_DNA"/>
</dbReference>
<sequence>MTSIDVELDTINMESVTDVQREYTTQEKAKARKSGPSLISKTMALGMKARVFAMHLFFDPTHRVLKGTAHVPAGETPPPNLQEMIAKLLSDATSKRKDRKRRERRLRQFRLSAQMGAKRTQQSSQQVGGLQTSDDISVDDASDESESDSAESEKHNSSPITETSVNQQQESGDTTKHIVNQIPDSSNSAQDCAQPSQVSGFTNDNRAQDWVSIDLGGCDGIEDNNTTSWAGFEDFENLFSEEGANVKRGNGPTEVAKLPLLGQQVLPYRPNPRRAHIVDQRLHKVTQAGKVDSLPHFKQGNAAELHRSMQKRRMIRNCLLAVIKGIDKCNANNAIGRYRADAPYNRFT</sequence>
<reference evidence="2 3" key="1">
    <citation type="submission" date="2016-07" db="EMBL/GenBank/DDBJ databases">
        <title>Multiple horizontal gene transfer events from other fungi enriched the ability of initially mycotrophic Trichoderma (Ascomycota) to feed on dead plant biomass.</title>
        <authorList>
            <consortium name="DOE Joint Genome Institute"/>
            <person name="Aerts A."/>
            <person name="Atanasova L."/>
            <person name="Chenthamara K."/>
            <person name="Zhang J."/>
            <person name="Grujic M."/>
            <person name="Henrissat B."/>
            <person name="Kuo A."/>
            <person name="Salamov A."/>
            <person name="Lipzen A."/>
            <person name="Labutti K."/>
            <person name="Barry K."/>
            <person name="Miao Y."/>
            <person name="Rahimi M.J."/>
            <person name="Shen Q."/>
            <person name="Grigoriev I.V."/>
            <person name="Kubicek C.P."/>
            <person name="Druzhinina I.S."/>
        </authorList>
    </citation>
    <scope>NUCLEOTIDE SEQUENCE [LARGE SCALE GENOMIC DNA]</scope>
    <source>
        <strain evidence="2 3">CBS 433.97</strain>
    </source>
</reference>
<gene>
    <name evidence="2" type="ORF">M441DRAFT_90639</name>
</gene>
<evidence type="ECO:0000313" key="2">
    <source>
        <dbReference type="EMBL" id="PTB40398.1"/>
    </source>
</evidence>
<name>A0A2T3Z6G5_TRIA4</name>
<dbReference type="Proteomes" id="UP000240493">
    <property type="component" value="Unassembled WGS sequence"/>
</dbReference>
<feature type="compositionally biased region" description="Polar residues" evidence="1">
    <location>
        <begin position="182"/>
        <end position="205"/>
    </location>
</feature>
<feature type="region of interest" description="Disordered" evidence="1">
    <location>
        <begin position="110"/>
        <end position="205"/>
    </location>
</feature>
<evidence type="ECO:0000256" key="1">
    <source>
        <dbReference type="SAM" id="MobiDB-lite"/>
    </source>
</evidence>
<dbReference type="AlphaFoldDB" id="A0A2T3Z6G5"/>
<protein>
    <submittedName>
        <fullName evidence="2">Uncharacterized protein</fullName>
    </submittedName>
</protein>
<accession>A0A2T3Z6G5</accession>
<evidence type="ECO:0000313" key="3">
    <source>
        <dbReference type="Proteomes" id="UP000240493"/>
    </source>
</evidence>
<feature type="compositionally biased region" description="Acidic residues" evidence="1">
    <location>
        <begin position="136"/>
        <end position="150"/>
    </location>
</feature>